<dbReference type="SUPFAM" id="SSF53474">
    <property type="entry name" value="alpha/beta-Hydrolases"/>
    <property type="match status" value="1"/>
</dbReference>
<proteinExistence type="predicted"/>
<sequence>MAINKFMRLALKVLSYPDIDIRKTYPLERSIRYLRPPALLPKNRWRDHMILSDGREILTRIYSPMDDAGMDTLLFFHGGGWVTESIDTYNKVCYALACATRSCVVSVEYRLAPEYPFPQGLEDCYAAARELILRPAGFGFKAAGRVTLIGDSAGGNLAAAVSLMARDQGEFCIPRQILIYPATAADHSAASPYPSIRENGSDYLLTAKRICEYIDLYKRSDQDLQSPYFAPLLAQDFANQPDTLVITAEYDPLRDEGEAYARQLRDAGNRVTVYRMKDALHGFMGLGTGYVHVRRAHALINSFLSGRDRDESAGQLA</sequence>
<evidence type="ECO:0000259" key="2">
    <source>
        <dbReference type="Pfam" id="PF07859"/>
    </source>
</evidence>
<reference evidence="3" key="1">
    <citation type="submission" date="2020-08" db="EMBL/GenBank/DDBJ databases">
        <title>Genome public.</title>
        <authorList>
            <person name="Liu C."/>
            <person name="Sun Q."/>
        </authorList>
    </citation>
    <scope>NUCLEOTIDE SEQUENCE</scope>
    <source>
        <strain evidence="3">NSJ-44</strain>
    </source>
</reference>
<dbReference type="PANTHER" id="PTHR48081">
    <property type="entry name" value="AB HYDROLASE SUPERFAMILY PROTEIN C4A8.06C"/>
    <property type="match status" value="1"/>
</dbReference>
<gene>
    <name evidence="3" type="ORF">H8699_04275</name>
</gene>
<dbReference type="PANTHER" id="PTHR48081:SF8">
    <property type="entry name" value="ALPHA_BETA HYDROLASE FOLD-3 DOMAIN-CONTAINING PROTEIN-RELATED"/>
    <property type="match status" value="1"/>
</dbReference>
<dbReference type="InterPro" id="IPR029058">
    <property type="entry name" value="AB_hydrolase_fold"/>
</dbReference>
<keyword evidence="4" id="KW-1185">Reference proteome</keyword>
<dbReference type="EMBL" id="JACRSO010000001">
    <property type="protein sequence ID" value="MBC8528654.1"/>
    <property type="molecule type" value="Genomic_DNA"/>
</dbReference>
<dbReference type="Proteomes" id="UP000654279">
    <property type="component" value="Unassembled WGS sequence"/>
</dbReference>
<dbReference type="Gene3D" id="3.40.50.1820">
    <property type="entry name" value="alpha/beta hydrolase"/>
    <property type="match status" value="1"/>
</dbReference>
<dbReference type="InterPro" id="IPR050300">
    <property type="entry name" value="GDXG_lipolytic_enzyme"/>
</dbReference>
<accession>A0A926CZ96</accession>
<comment type="caution">
    <text evidence="3">The sequence shown here is derived from an EMBL/GenBank/DDBJ whole genome shotgun (WGS) entry which is preliminary data.</text>
</comment>
<evidence type="ECO:0000313" key="4">
    <source>
        <dbReference type="Proteomes" id="UP000654279"/>
    </source>
</evidence>
<keyword evidence="1 3" id="KW-0378">Hydrolase</keyword>
<organism evidence="3 4">
    <name type="scientific">Luoshenia tenuis</name>
    <dbReference type="NCBI Taxonomy" id="2763654"/>
    <lineage>
        <taxon>Bacteria</taxon>
        <taxon>Bacillati</taxon>
        <taxon>Bacillota</taxon>
        <taxon>Clostridia</taxon>
        <taxon>Christensenellales</taxon>
        <taxon>Christensenellaceae</taxon>
        <taxon>Luoshenia</taxon>
    </lineage>
</organism>
<dbReference type="AlphaFoldDB" id="A0A926CZ96"/>
<protein>
    <submittedName>
        <fullName evidence="3">Alpha/beta hydrolase</fullName>
    </submittedName>
</protein>
<evidence type="ECO:0000313" key="3">
    <source>
        <dbReference type="EMBL" id="MBC8528654.1"/>
    </source>
</evidence>
<dbReference type="InterPro" id="IPR013094">
    <property type="entry name" value="AB_hydrolase_3"/>
</dbReference>
<dbReference type="GO" id="GO:0016787">
    <property type="term" value="F:hydrolase activity"/>
    <property type="evidence" value="ECO:0007669"/>
    <property type="project" value="UniProtKB-KW"/>
</dbReference>
<evidence type="ECO:0000256" key="1">
    <source>
        <dbReference type="ARBA" id="ARBA00022801"/>
    </source>
</evidence>
<dbReference type="Pfam" id="PF07859">
    <property type="entry name" value="Abhydrolase_3"/>
    <property type="match status" value="1"/>
</dbReference>
<name>A0A926CZ96_9FIRM</name>
<dbReference type="RefSeq" id="WP_249284631.1">
    <property type="nucleotide sequence ID" value="NZ_JACRSO010000001.1"/>
</dbReference>
<feature type="domain" description="Alpha/beta hydrolase fold-3" evidence="2">
    <location>
        <begin position="73"/>
        <end position="284"/>
    </location>
</feature>